<dbReference type="InterPro" id="IPR039421">
    <property type="entry name" value="Type_1_exporter"/>
</dbReference>
<dbReference type="OrthoDB" id="121502at2157"/>
<feature type="transmembrane region" description="Helical" evidence="9">
    <location>
        <begin position="28"/>
        <end position="54"/>
    </location>
</feature>
<dbReference type="PANTHER" id="PTHR24221:SF654">
    <property type="entry name" value="ATP-BINDING CASSETTE SUB-FAMILY B MEMBER 6"/>
    <property type="match status" value="1"/>
</dbReference>
<feature type="domain" description="ABC transmembrane type-1" evidence="11">
    <location>
        <begin position="31"/>
        <end position="328"/>
    </location>
</feature>
<dbReference type="RefSeq" id="WP_149783798.1">
    <property type="nucleotide sequence ID" value="NZ_BAAADP010000001.1"/>
</dbReference>
<dbReference type="GO" id="GO:0005524">
    <property type="term" value="F:ATP binding"/>
    <property type="evidence" value="ECO:0007669"/>
    <property type="project" value="UniProtKB-KW"/>
</dbReference>
<dbReference type="InterPro" id="IPR027417">
    <property type="entry name" value="P-loop_NTPase"/>
</dbReference>
<evidence type="ECO:0000256" key="3">
    <source>
        <dbReference type="ARBA" id="ARBA00022475"/>
    </source>
</evidence>
<evidence type="ECO:0000259" key="10">
    <source>
        <dbReference type="PROSITE" id="PS50893"/>
    </source>
</evidence>
<dbReference type="GO" id="GO:0005886">
    <property type="term" value="C:plasma membrane"/>
    <property type="evidence" value="ECO:0007669"/>
    <property type="project" value="UniProtKB-SubCell"/>
</dbReference>
<evidence type="ECO:0000256" key="2">
    <source>
        <dbReference type="ARBA" id="ARBA00022448"/>
    </source>
</evidence>
<sequence>MSSSDPEPVSRREKLDALRDVAKYNPTYTTAVVVLGVVAAVLEGVGLSFILPIVELVQLEDPAREAEGLLAVFVTAYQAVGIPFTLGYVVVGVSAVMVARYTTSFAVAWFREALRTYYIRDLQTRAFRNALNARVEYFDKEGSDDILNAIVTQTNYAGRVIDQGVKFTQQLFLAGVYFAVALVIAPVLTIITGVVLGGFSVFFRRVIDSGYDVGEKVAEANELRQEAAQAGTQGIRDVRIFGLAEELFEDFTEAIKQFTESQIALRRNEAAIQNFYNLVVAVSVFVLIYLALTFASLSVGELGVFLFAMFRLGPKASQVNTLYYRVENNLPHLVRTIQFTDELATYHEPTGSSREVPEEIREVEFDDVHFSYDDEDEVLRGIDFTVEKGDFVGFVGQSGAGKSTIVSLLARLYPVDEGEIRANGIPIDEMDIGEWRDRLSMVRQDPFIFNDTLRYNLTLGNRAVSDDDLDRVCSIAKVDEFIDELPDGYDSLLGDDGVRLSGGQQQRVALARALLEDADVLILDEATSDLDSNLEKQVQQAIEEMDRDYTVVTIAHRLSTVKNADRIYTIEEGRVTETGQHDELVAEGGKYAELYGIQANR</sequence>
<feature type="transmembrane region" description="Helical" evidence="9">
    <location>
        <begin position="275"/>
        <end position="308"/>
    </location>
</feature>
<dbReference type="EMBL" id="FOPZ01000004">
    <property type="protein sequence ID" value="SFH45213.1"/>
    <property type="molecule type" value="Genomic_DNA"/>
</dbReference>
<evidence type="ECO:0000259" key="11">
    <source>
        <dbReference type="PROSITE" id="PS50929"/>
    </source>
</evidence>
<feature type="domain" description="ABC transporter" evidence="10">
    <location>
        <begin position="363"/>
        <end position="597"/>
    </location>
</feature>
<keyword evidence="3" id="KW-1003">Cell membrane</keyword>
<dbReference type="GO" id="GO:0016887">
    <property type="term" value="F:ATP hydrolysis activity"/>
    <property type="evidence" value="ECO:0007669"/>
    <property type="project" value="InterPro"/>
</dbReference>
<evidence type="ECO:0000256" key="5">
    <source>
        <dbReference type="ARBA" id="ARBA00022741"/>
    </source>
</evidence>
<dbReference type="GO" id="GO:0140359">
    <property type="term" value="F:ABC-type transporter activity"/>
    <property type="evidence" value="ECO:0007669"/>
    <property type="project" value="InterPro"/>
</dbReference>
<dbReference type="SMART" id="SM00382">
    <property type="entry name" value="AAA"/>
    <property type="match status" value="1"/>
</dbReference>
<comment type="subcellular location">
    <subcellularLocation>
        <location evidence="1">Cell membrane</location>
        <topology evidence="1">Multi-pass membrane protein</topology>
    </subcellularLocation>
</comment>
<dbReference type="InterPro" id="IPR036640">
    <property type="entry name" value="ABC1_TM_sf"/>
</dbReference>
<keyword evidence="6 12" id="KW-0067">ATP-binding</keyword>
<keyword evidence="2" id="KW-0813">Transport</keyword>
<keyword evidence="4 9" id="KW-0812">Transmembrane</keyword>
<keyword evidence="13" id="KW-1185">Reference proteome</keyword>
<feature type="transmembrane region" description="Helical" evidence="9">
    <location>
        <begin position="66"/>
        <end position="84"/>
    </location>
</feature>
<dbReference type="AlphaFoldDB" id="A0A1I3A511"/>
<feature type="transmembrane region" description="Helical" evidence="9">
    <location>
        <begin position="176"/>
        <end position="203"/>
    </location>
</feature>
<dbReference type="InterPro" id="IPR017871">
    <property type="entry name" value="ABC_transporter-like_CS"/>
</dbReference>
<keyword evidence="7 9" id="KW-1133">Transmembrane helix</keyword>
<dbReference type="Gene3D" id="3.40.50.300">
    <property type="entry name" value="P-loop containing nucleotide triphosphate hydrolases"/>
    <property type="match status" value="1"/>
</dbReference>
<dbReference type="SUPFAM" id="SSF90123">
    <property type="entry name" value="ABC transporter transmembrane region"/>
    <property type="match status" value="1"/>
</dbReference>
<dbReference type="SUPFAM" id="SSF52540">
    <property type="entry name" value="P-loop containing nucleoside triphosphate hydrolases"/>
    <property type="match status" value="1"/>
</dbReference>
<dbReference type="InterPro" id="IPR003439">
    <property type="entry name" value="ABC_transporter-like_ATP-bd"/>
</dbReference>
<dbReference type="Gene3D" id="1.20.1560.10">
    <property type="entry name" value="ABC transporter type 1, transmembrane domain"/>
    <property type="match status" value="1"/>
</dbReference>
<dbReference type="PROSITE" id="PS50893">
    <property type="entry name" value="ABC_TRANSPORTER_2"/>
    <property type="match status" value="1"/>
</dbReference>
<evidence type="ECO:0000256" key="4">
    <source>
        <dbReference type="ARBA" id="ARBA00022692"/>
    </source>
</evidence>
<dbReference type="Pfam" id="PF00005">
    <property type="entry name" value="ABC_tran"/>
    <property type="match status" value="1"/>
</dbReference>
<dbReference type="PROSITE" id="PS50929">
    <property type="entry name" value="ABC_TM1F"/>
    <property type="match status" value="1"/>
</dbReference>
<keyword evidence="8 9" id="KW-0472">Membrane</keyword>
<dbReference type="InterPro" id="IPR003593">
    <property type="entry name" value="AAA+_ATPase"/>
</dbReference>
<evidence type="ECO:0000313" key="13">
    <source>
        <dbReference type="Proteomes" id="UP000323537"/>
    </source>
</evidence>
<reference evidence="12 13" key="1">
    <citation type="submission" date="2016-10" db="EMBL/GenBank/DDBJ databases">
        <authorList>
            <person name="Varghese N."/>
            <person name="Submissions S."/>
        </authorList>
    </citation>
    <scope>NUCLEOTIDE SEQUENCE [LARGE SCALE GENOMIC DNA]</scope>
    <source>
        <strain evidence="12 13">CGMCC 1.6377</strain>
    </source>
</reference>
<name>A0A1I3A511_9EURY</name>
<dbReference type="Pfam" id="PF00664">
    <property type="entry name" value="ABC_membrane"/>
    <property type="match status" value="1"/>
</dbReference>
<organism evidence="12 13">
    <name type="scientific">Halorubrum aquaticum</name>
    <dbReference type="NCBI Taxonomy" id="387340"/>
    <lineage>
        <taxon>Archaea</taxon>
        <taxon>Methanobacteriati</taxon>
        <taxon>Methanobacteriota</taxon>
        <taxon>Stenosarchaea group</taxon>
        <taxon>Halobacteria</taxon>
        <taxon>Halobacteriales</taxon>
        <taxon>Haloferacaceae</taxon>
        <taxon>Halorubrum</taxon>
    </lineage>
</organism>
<proteinExistence type="predicted"/>
<keyword evidence="5" id="KW-0547">Nucleotide-binding</keyword>
<evidence type="ECO:0000313" key="12">
    <source>
        <dbReference type="EMBL" id="SFH45213.1"/>
    </source>
</evidence>
<dbReference type="FunFam" id="3.40.50.300:FF:000221">
    <property type="entry name" value="Multidrug ABC transporter ATP-binding protein"/>
    <property type="match status" value="1"/>
</dbReference>
<evidence type="ECO:0000256" key="1">
    <source>
        <dbReference type="ARBA" id="ARBA00004651"/>
    </source>
</evidence>
<dbReference type="InterPro" id="IPR011527">
    <property type="entry name" value="ABC1_TM_dom"/>
</dbReference>
<evidence type="ECO:0000256" key="7">
    <source>
        <dbReference type="ARBA" id="ARBA00022989"/>
    </source>
</evidence>
<gene>
    <name evidence="12" type="ORF">SAMN04488066_104159</name>
</gene>
<evidence type="ECO:0000256" key="8">
    <source>
        <dbReference type="ARBA" id="ARBA00023136"/>
    </source>
</evidence>
<accession>A0A1I3A511</accession>
<dbReference type="Proteomes" id="UP000323537">
    <property type="component" value="Unassembled WGS sequence"/>
</dbReference>
<protein>
    <submittedName>
        <fullName evidence="12">ATP-binding cassette, subfamily B, MsbA</fullName>
    </submittedName>
</protein>
<evidence type="ECO:0000256" key="6">
    <source>
        <dbReference type="ARBA" id="ARBA00022840"/>
    </source>
</evidence>
<dbReference type="PROSITE" id="PS00211">
    <property type="entry name" value="ABC_TRANSPORTER_1"/>
    <property type="match status" value="1"/>
</dbReference>
<evidence type="ECO:0000256" key="9">
    <source>
        <dbReference type="SAM" id="Phobius"/>
    </source>
</evidence>
<dbReference type="PANTHER" id="PTHR24221">
    <property type="entry name" value="ATP-BINDING CASSETTE SUB-FAMILY B"/>
    <property type="match status" value="1"/>
</dbReference>